<proteinExistence type="predicted"/>
<evidence type="ECO:0008006" key="4">
    <source>
        <dbReference type="Google" id="ProtNLM"/>
    </source>
</evidence>
<accession>A0ABQ8U0S0</accession>
<feature type="region of interest" description="Disordered" evidence="1">
    <location>
        <begin position="369"/>
        <end position="481"/>
    </location>
</feature>
<reference evidence="2" key="1">
    <citation type="journal article" date="2022" name="bioRxiv">
        <title>Genomics of Preaxostyla Flagellates Illuminates Evolutionary Transitions and the Path Towards Mitochondrial Loss.</title>
        <authorList>
            <person name="Novak L.V.F."/>
            <person name="Treitli S.C."/>
            <person name="Pyrih J."/>
            <person name="Halakuc P."/>
            <person name="Pipaliya S.V."/>
            <person name="Vacek V."/>
            <person name="Brzon O."/>
            <person name="Soukal P."/>
            <person name="Eme L."/>
            <person name="Dacks J.B."/>
            <person name="Karnkowska A."/>
            <person name="Elias M."/>
            <person name="Hampl V."/>
        </authorList>
    </citation>
    <scope>NUCLEOTIDE SEQUENCE</scope>
    <source>
        <strain evidence="2">RCP-MX</strain>
    </source>
</reference>
<comment type="caution">
    <text evidence="2">The sequence shown here is derived from an EMBL/GenBank/DDBJ whole genome shotgun (WGS) entry which is preliminary data.</text>
</comment>
<keyword evidence="3" id="KW-1185">Reference proteome</keyword>
<feature type="compositionally biased region" description="Low complexity" evidence="1">
    <location>
        <begin position="369"/>
        <end position="378"/>
    </location>
</feature>
<dbReference type="Proteomes" id="UP001141327">
    <property type="component" value="Unassembled WGS sequence"/>
</dbReference>
<evidence type="ECO:0000256" key="1">
    <source>
        <dbReference type="SAM" id="MobiDB-lite"/>
    </source>
</evidence>
<evidence type="ECO:0000313" key="2">
    <source>
        <dbReference type="EMBL" id="KAJ4452620.1"/>
    </source>
</evidence>
<sequence length="481" mass="52621">MTKEAFWARYCQRSHLDRGDDVDSQALSSQDMDFIDKYKQRAAPQASPVHSQLPITADLIANATHMLDEKLVLEGSLGSVEAPRLVTNLSRKEQNAIKRLVAQYNRSPQSDSSPGKAEFLAPPEDLQAQPSQQPIPLQIEDLSQYFQPPLPQSENGAGNGTVGVQAPVFKHPSIHCSDDNALPAQGTSAILVDEDLEEMHPRSDRSSERFCGECHGSSLLPSAGAASHHPAVPPGPTWSLRSIVSSDGSRLLLVCGSFASEESNNPPRSLPGFLKWAEVAQQLHEMTMTEHSTMRQMATRLQLRLRSPSATALSPVDPAQQAEVLGQVVASLIDQAQFALTKYDEVMNRNERFAARIKAYMNQQNALRQQQMMMHQQQRLSAPLGAPQYTSGLPLMQTAEGTSEGRSAPYLARPSSAAPPTIDEATEPSDESMPTFDAPIAKSADRMLDLADEEDEIKHGRWPAPHPSESDTGWILPASRD</sequence>
<gene>
    <name evidence="2" type="ORF">PAPYR_13167</name>
</gene>
<name>A0ABQ8U0S0_9EUKA</name>
<evidence type="ECO:0000313" key="3">
    <source>
        <dbReference type="Proteomes" id="UP001141327"/>
    </source>
</evidence>
<dbReference type="EMBL" id="JAPMOS010000435">
    <property type="protein sequence ID" value="KAJ4452620.1"/>
    <property type="molecule type" value="Genomic_DNA"/>
</dbReference>
<protein>
    <recommendedName>
        <fullName evidence="4">BSD domain-containing protein</fullName>
    </recommendedName>
</protein>
<organism evidence="2 3">
    <name type="scientific">Paratrimastix pyriformis</name>
    <dbReference type="NCBI Taxonomy" id="342808"/>
    <lineage>
        <taxon>Eukaryota</taxon>
        <taxon>Metamonada</taxon>
        <taxon>Preaxostyla</taxon>
        <taxon>Paratrimastigidae</taxon>
        <taxon>Paratrimastix</taxon>
    </lineage>
</organism>